<gene>
    <name evidence="2" type="ORF">GA0070606_4275</name>
</gene>
<feature type="transmembrane region" description="Helical" evidence="1">
    <location>
        <begin position="35"/>
        <end position="55"/>
    </location>
</feature>
<keyword evidence="1" id="KW-0812">Transmembrane</keyword>
<accession>A0A1C6VIU2</accession>
<protein>
    <recommendedName>
        <fullName evidence="4">MYXO-CTERM domain-containing protein</fullName>
    </recommendedName>
</protein>
<keyword evidence="1" id="KW-1133">Transmembrane helix</keyword>
<dbReference type="AlphaFoldDB" id="A0A1C6VIU2"/>
<organism evidence="2 3">
    <name type="scientific">Micromonospora citrea</name>
    <dbReference type="NCBI Taxonomy" id="47855"/>
    <lineage>
        <taxon>Bacteria</taxon>
        <taxon>Bacillati</taxon>
        <taxon>Actinomycetota</taxon>
        <taxon>Actinomycetes</taxon>
        <taxon>Micromonosporales</taxon>
        <taxon>Micromonosporaceae</taxon>
        <taxon>Micromonospora</taxon>
    </lineage>
</organism>
<keyword evidence="1" id="KW-0472">Membrane</keyword>
<dbReference type="Proteomes" id="UP000199001">
    <property type="component" value="Unassembled WGS sequence"/>
</dbReference>
<evidence type="ECO:0000256" key="1">
    <source>
        <dbReference type="SAM" id="Phobius"/>
    </source>
</evidence>
<reference evidence="3" key="1">
    <citation type="submission" date="2016-06" db="EMBL/GenBank/DDBJ databases">
        <authorList>
            <person name="Varghese N."/>
            <person name="Submissions Spin"/>
        </authorList>
    </citation>
    <scope>NUCLEOTIDE SEQUENCE [LARGE SCALE GENOMIC DNA]</scope>
    <source>
        <strain evidence="3">DSM 43903</strain>
    </source>
</reference>
<name>A0A1C6VIU2_9ACTN</name>
<evidence type="ECO:0000313" key="2">
    <source>
        <dbReference type="EMBL" id="SCL66202.1"/>
    </source>
</evidence>
<dbReference type="RefSeq" id="WP_176737380.1">
    <property type="nucleotide sequence ID" value="NZ_FMHZ01000002.1"/>
</dbReference>
<evidence type="ECO:0008006" key="4">
    <source>
        <dbReference type="Google" id="ProtNLM"/>
    </source>
</evidence>
<evidence type="ECO:0000313" key="3">
    <source>
        <dbReference type="Proteomes" id="UP000199001"/>
    </source>
</evidence>
<keyword evidence="3" id="KW-1185">Reference proteome</keyword>
<proteinExistence type="predicted"/>
<dbReference type="EMBL" id="FMHZ01000002">
    <property type="protein sequence ID" value="SCL66202.1"/>
    <property type="molecule type" value="Genomic_DNA"/>
</dbReference>
<sequence length="56" mass="5613">MPENHTDPSGNTAAFRAFAETAEPEAPAGASRTPLLVGAAVVAVVLVALLAWLALG</sequence>